<evidence type="ECO:0000313" key="2">
    <source>
        <dbReference type="EMBL" id="KAF0921905.1"/>
    </source>
</evidence>
<reference evidence="2 3" key="1">
    <citation type="submission" date="2019-11" db="EMBL/GenBank/DDBJ databases">
        <title>Whole genome sequence of Oryza granulata.</title>
        <authorList>
            <person name="Li W."/>
        </authorList>
    </citation>
    <scope>NUCLEOTIDE SEQUENCE [LARGE SCALE GENOMIC DNA]</scope>
    <source>
        <strain evidence="3">cv. Menghai</strain>
        <tissue evidence="2">Leaf</tissue>
    </source>
</reference>
<feature type="region of interest" description="Disordered" evidence="1">
    <location>
        <begin position="88"/>
        <end position="117"/>
    </location>
</feature>
<comment type="caution">
    <text evidence="2">The sequence shown here is derived from an EMBL/GenBank/DDBJ whole genome shotgun (WGS) entry which is preliminary data.</text>
</comment>
<keyword evidence="3" id="KW-1185">Reference proteome</keyword>
<proteinExistence type="predicted"/>
<name>A0A6G1E9W3_9ORYZ</name>
<organism evidence="2 3">
    <name type="scientific">Oryza meyeriana var. granulata</name>
    <dbReference type="NCBI Taxonomy" id="110450"/>
    <lineage>
        <taxon>Eukaryota</taxon>
        <taxon>Viridiplantae</taxon>
        <taxon>Streptophyta</taxon>
        <taxon>Embryophyta</taxon>
        <taxon>Tracheophyta</taxon>
        <taxon>Spermatophyta</taxon>
        <taxon>Magnoliopsida</taxon>
        <taxon>Liliopsida</taxon>
        <taxon>Poales</taxon>
        <taxon>Poaceae</taxon>
        <taxon>BOP clade</taxon>
        <taxon>Oryzoideae</taxon>
        <taxon>Oryzeae</taxon>
        <taxon>Oryzinae</taxon>
        <taxon>Oryza</taxon>
        <taxon>Oryza meyeriana</taxon>
    </lineage>
</organism>
<gene>
    <name evidence="2" type="ORF">E2562_020515</name>
</gene>
<evidence type="ECO:0000313" key="3">
    <source>
        <dbReference type="Proteomes" id="UP000479710"/>
    </source>
</evidence>
<evidence type="ECO:0000256" key="1">
    <source>
        <dbReference type="SAM" id="MobiDB-lite"/>
    </source>
</evidence>
<dbReference type="EMBL" id="SPHZ02000004">
    <property type="protein sequence ID" value="KAF0921905.1"/>
    <property type="molecule type" value="Genomic_DNA"/>
</dbReference>
<protein>
    <submittedName>
        <fullName evidence="2">Uncharacterized protein</fullName>
    </submittedName>
</protein>
<accession>A0A6G1E9W3</accession>
<dbReference type="Proteomes" id="UP000479710">
    <property type="component" value="Unassembled WGS sequence"/>
</dbReference>
<dbReference type="AlphaFoldDB" id="A0A6G1E9W3"/>
<sequence length="132" mass="14088">MMMEEIKIDAQGPDTEAAPCGIGWEHALSAATGNQCREIMPNTTKKIVAASVHGSALTTEAEADDRLHPRQQDSAVLPCLCCSQPSCPPVSAPNRSLPNAIPHKSPPKQKPWERLSPYLHPPSARCCSIPGG</sequence>